<proteinExistence type="inferred from homology"/>
<gene>
    <name evidence="5" type="ORF">MAR_007292</name>
</gene>
<dbReference type="SMART" id="SM00320">
    <property type="entry name" value="WD40"/>
    <property type="match status" value="3"/>
</dbReference>
<keyword evidence="3" id="KW-0677">Repeat</keyword>
<dbReference type="Pfam" id="PF00400">
    <property type="entry name" value="WD40"/>
    <property type="match status" value="1"/>
</dbReference>
<keyword evidence="2" id="KW-0853">WD repeat</keyword>
<name>A0ABY7DDX3_MYAAR</name>
<dbReference type="InterPro" id="IPR015943">
    <property type="entry name" value="WD40/YVTN_repeat-like_dom_sf"/>
</dbReference>
<dbReference type="InterPro" id="IPR001680">
    <property type="entry name" value="WD40_rpt"/>
</dbReference>
<dbReference type="PANTHER" id="PTHR46200">
    <property type="entry name" value="GATOR COMPLEX PROTEIN WDR24"/>
    <property type="match status" value="1"/>
</dbReference>
<accession>A0ABY7DDX3</accession>
<evidence type="ECO:0000256" key="4">
    <source>
        <dbReference type="ARBA" id="ARBA00040269"/>
    </source>
</evidence>
<comment type="similarity">
    <text evidence="1">Belongs to the WD repeat WDR24 family.</text>
</comment>
<organism evidence="5 6">
    <name type="scientific">Mya arenaria</name>
    <name type="common">Soft-shell clam</name>
    <dbReference type="NCBI Taxonomy" id="6604"/>
    <lineage>
        <taxon>Eukaryota</taxon>
        <taxon>Metazoa</taxon>
        <taxon>Spiralia</taxon>
        <taxon>Lophotrochozoa</taxon>
        <taxon>Mollusca</taxon>
        <taxon>Bivalvia</taxon>
        <taxon>Autobranchia</taxon>
        <taxon>Heteroconchia</taxon>
        <taxon>Euheterodonta</taxon>
        <taxon>Imparidentia</taxon>
        <taxon>Neoheterodontei</taxon>
        <taxon>Myida</taxon>
        <taxon>Myoidea</taxon>
        <taxon>Myidae</taxon>
        <taxon>Mya</taxon>
    </lineage>
</organism>
<dbReference type="SUPFAM" id="SSF50978">
    <property type="entry name" value="WD40 repeat-like"/>
    <property type="match status" value="1"/>
</dbReference>
<evidence type="ECO:0000256" key="3">
    <source>
        <dbReference type="ARBA" id="ARBA00022737"/>
    </source>
</evidence>
<keyword evidence="6" id="KW-1185">Reference proteome</keyword>
<evidence type="ECO:0000256" key="1">
    <source>
        <dbReference type="ARBA" id="ARBA00008134"/>
    </source>
</evidence>
<sequence length="624" mass="70455">MQAVSQNISRMVHDRVASSNPVTMSVNCGGPISAIAQNRDGTQVVVGGRTVFKIYNVEDDCFEEKFNLRDIRKKEVVLNFTTGSTSVRDVQWCPSQINYFGFAAADEAGTLMIWDMRRPDKVEKQVTAHSGPVFAINWHPEDKNWLATAGRDKMIKNKDPHVMISGSKDSMLSQHVFRDAKRPGEDLVPSGLDLSVHGMVGHANSDRQGKLSEFHPQSSYFSKRTGDKTDHFVDVIPYMQEFSNTGQNLQSWVETAKEYELVGKPVDELCRHNSKVAANLDRHQVAQAWLTVLTLYSMYSVSETKVYSQNRTFSVLSSTTQDKSELEKARLNKDAKVETDIEEKVLDGTSGNSDEETDDREMFDTKLSSIARGQVNPDWDILFQDGEPGGGDDFSYLEGPALNKIKDWQLPSEAFHPRHEIHDREAPLEPLQSNYSHVGSTVESDQANTVVNKSSGEGSGMTSLMVDMAMLETGDWEFANIVVDMLTNMAAEGDVQTPVSMLIVLKDKLRQYVDTDLQEDWFLSYIELLGRFKQWTIANFIIKMSKLPSVSMLNQQSTSIHVNCNMCNRPLARSGWLCDRCKAIINRCCIWLQYTCICEYDRWLFGNTEFVICDFNFLGSIKNH</sequence>
<evidence type="ECO:0000313" key="5">
    <source>
        <dbReference type="EMBL" id="WAQ94821.1"/>
    </source>
</evidence>
<dbReference type="EMBL" id="CP111012">
    <property type="protein sequence ID" value="WAQ94821.1"/>
    <property type="molecule type" value="Genomic_DNA"/>
</dbReference>
<dbReference type="PANTHER" id="PTHR46200:SF1">
    <property type="entry name" value="GATOR COMPLEX PROTEIN WDR24"/>
    <property type="match status" value="1"/>
</dbReference>
<dbReference type="InterPro" id="IPR036322">
    <property type="entry name" value="WD40_repeat_dom_sf"/>
</dbReference>
<dbReference type="Proteomes" id="UP001164746">
    <property type="component" value="Chromosome 1"/>
</dbReference>
<evidence type="ECO:0000313" key="6">
    <source>
        <dbReference type="Proteomes" id="UP001164746"/>
    </source>
</evidence>
<dbReference type="InterPro" id="IPR037590">
    <property type="entry name" value="WDR24"/>
</dbReference>
<protein>
    <recommendedName>
        <fullName evidence="4">GATOR2 complex protein WDR24</fullName>
    </recommendedName>
</protein>
<evidence type="ECO:0000256" key="2">
    <source>
        <dbReference type="ARBA" id="ARBA00022574"/>
    </source>
</evidence>
<reference evidence="5" key="1">
    <citation type="submission" date="2022-11" db="EMBL/GenBank/DDBJ databases">
        <title>Centuries of genome instability and evolution in soft-shell clam transmissible cancer (bioRxiv).</title>
        <authorList>
            <person name="Hart S.F.M."/>
            <person name="Yonemitsu M.A."/>
            <person name="Giersch R.M."/>
            <person name="Beal B.F."/>
            <person name="Arriagada G."/>
            <person name="Davis B.W."/>
            <person name="Ostrander E.A."/>
            <person name="Goff S.P."/>
            <person name="Metzger M.J."/>
        </authorList>
    </citation>
    <scope>NUCLEOTIDE SEQUENCE</scope>
    <source>
        <strain evidence="5">MELC-2E11</strain>
        <tissue evidence="5">Siphon/mantle</tissue>
    </source>
</reference>
<dbReference type="Gene3D" id="2.130.10.10">
    <property type="entry name" value="YVTN repeat-like/Quinoprotein amine dehydrogenase"/>
    <property type="match status" value="1"/>
</dbReference>